<dbReference type="CDD" id="cd00761">
    <property type="entry name" value="Glyco_tranf_GTA_type"/>
    <property type="match status" value="1"/>
</dbReference>
<dbReference type="InterPro" id="IPR029044">
    <property type="entry name" value="Nucleotide-diphossugar_trans"/>
</dbReference>
<evidence type="ECO:0000256" key="1">
    <source>
        <dbReference type="ARBA" id="ARBA00006739"/>
    </source>
</evidence>
<dbReference type="PANTHER" id="PTHR43179:SF12">
    <property type="entry name" value="GALACTOFURANOSYLTRANSFERASE GLFT2"/>
    <property type="match status" value="1"/>
</dbReference>
<dbReference type="AlphaFoldDB" id="A0A549T683"/>
<feature type="region of interest" description="Disordered" evidence="4">
    <location>
        <begin position="310"/>
        <end position="329"/>
    </location>
</feature>
<sequence>MSGSQTESNVAAVVCVPTFRRPIHLEKTLASLAHQVEGVNFAVVIVENDDECREGKTVADAFLKSGALRGICVVEPQRGNCRAINRAFETALDSFPSAEFILMIDDDEIASPLWLLEMTGGARQSGADIVGGPVVRFFETAPDRAATLHPVFDPGLSFSRFIPSLLGSGNCLIRRHVFESFDAPYFDLRFNFLGGGDMDFFQRCRSKGFTTYWSNDAIVTESVPAQRMEAGWILRRGLAIGAINYQIDCKRYPSLLGRSLIFIKNFLTLPLSALRAVSMFQRTRCLLPTLHPICIAAGRNLAAFGFSPSPYKQPSRPNATPRDLPHLSM</sequence>
<evidence type="ECO:0000256" key="4">
    <source>
        <dbReference type="SAM" id="MobiDB-lite"/>
    </source>
</evidence>
<comment type="caution">
    <text evidence="6">The sequence shown here is derived from an EMBL/GenBank/DDBJ whole genome shotgun (WGS) entry which is preliminary data.</text>
</comment>
<gene>
    <name evidence="6" type="ORF">FM996_02465</name>
</gene>
<reference evidence="6 7" key="1">
    <citation type="submission" date="2019-07" db="EMBL/GenBank/DDBJ databases">
        <title>Ln-dependent methylotrophs.</title>
        <authorList>
            <person name="Tani A."/>
        </authorList>
    </citation>
    <scope>NUCLEOTIDE SEQUENCE [LARGE SCALE GENOMIC DNA]</scope>
    <source>
        <strain evidence="6 7">SM89A</strain>
    </source>
</reference>
<dbReference type="Proteomes" id="UP000316781">
    <property type="component" value="Unassembled WGS sequence"/>
</dbReference>
<dbReference type="Pfam" id="PF00535">
    <property type="entry name" value="Glycos_transf_2"/>
    <property type="match status" value="1"/>
</dbReference>
<dbReference type="InterPro" id="IPR001173">
    <property type="entry name" value="Glyco_trans_2-like"/>
</dbReference>
<evidence type="ECO:0000313" key="6">
    <source>
        <dbReference type="EMBL" id="TRL37384.1"/>
    </source>
</evidence>
<accession>A0A549T683</accession>
<dbReference type="EMBL" id="VJMF01000012">
    <property type="protein sequence ID" value="TRL37384.1"/>
    <property type="molecule type" value="Genomic_DNA"/>
</dbReference>
<protein>
    <submittedName>
        <fullName evidence="6">Glycosyltransferase family 2 protein</fullName>
    </submittedName>
</protein>
<feature type="domain" description="Glycosyltransferase 2-like" evidence="5">
    <location>
        <begin position="14"/>
        <end position="178"/>
    </location>
</feature>
<organism evidence="6 7">
    <name type="scientific">Methylosinus sporium</name>
    <dbReference type="NCBI Taxonomy" id="428"/>
    <lineage>
        <taxon>Bacteria</taxon>
        <taxon>Pseudomonadati</taxon>
        <taxon>Pseudomonadota</taxon>
        <taxon>Alphaproteobacteria</taxon>
        <taxon>Hyphomicrobiales</taxon>
        <taxon>Methylocystaceae</taxon>
        <taxon>Methylosinus</taxon>
    </lineage>
</organism>
<keyword evidence="2" id="KW-0328">Glycosyltransferase</keyword>
<proteinExistence type="inferred from homology"/>
<dbReference type="Gene3D" id="3.90.550.10">
    <property type="entry name" value="Spore Coat Polysaccharide Biosynthesis Protein SpsA, Chain A"/>
    <property type="match status" value="1"/>
</dbReference>
<evidence type="ECO:0000256" key="2">
    <source>
        <dbReference type="ARBA" id="ARBA00022676"/>
    </source>
</evidence>
<dbReference type="GO" id="GO:0016757">
    <property type="term" value="F:glycosyltransferase activity"/>
    <property type="evidence" value="ECO:0007669"/>
    <property type="project" value="UniProtKB-KW"/>
</dbReference>
<name>A0A549T683_METSR</name>
<keyword evidence="3 6" id="KW-0808">Transferase</keyword>
<dbReference type="RefSeq" id="WP_142861681.1">
    <property type="nucleotide sequence ID" value="NZ_VJMF01000012.1"/>
</dbReference>
<evidence type="ECO:0000256" key="3">
    <source>
        <dbReference type="ARBA" id="ARBA00022679"/>
    </source>
</evidence>
<dbReference type="SUPFAM" id="SSF53448">
    <property type="entry name" value="Nucleotide-diphospho-sugar transferases"/>
    <property type="match status" value="1"/>
</dbReference>
<comment type="similarity">
    <text evidence="1">Belongs to the glycosyltransferase 2 family.</text>
</comment>
<dbReference type="PANTHER" id="PTHR43179">
    <property type="entry name" value="RHAMNOSYLTRANSFERASE WBBL"/>
    <property type="match status" value="1"/>
</dbReference>
<evidence type="ECO:0000259" key="5">
    <source>
        <dbReference type="Pfam" id="PF00535"/>
    </source>
</evidence>
<evidence type="ECO:0000313" key="7">
    <source>
        <dbReference type="Proteomes" id="UP000316781"/>
    </source>
</evidence>